<accession>A0ABQ2TCF6</accession>
<proteinExistence type="predicted"/>
<name>A0ABQ2TCF6_STRBA</name>
<dbReference type="RefSeq" id="WP_199888824.1">
    <property type="nucleotide sequence ID" value="NZ_BMSZ01000012.1"/>
</dbReference>
<keyword evidence="3" id="KW-1185">Reference proteome</keyword>
<dbReference type="Proteomes" id="UP000659767">
    <property type="component" value="Unassembled WGS sequence"/>
</dbReference>
<comment type="caution">
    <text evidence="2">The sequence shown here is derived from an EMBL/GenBank/DDBJ whole genome shotgun (WGS) entry which is preliminary data.</text>
</comment>
<organism evidence="2 3">
    <name type="scientific">Streptomyces badius</name>
    <dbReference type="NCBI Taxonomy" id="1941"/>
    <lineage>
        <taxon>Bacteria</taxon>
        <taxon>Bacillati</taxon>
        <taxon>Actinomycetota</taxon>
        <taxon>Actinomycetes</taxon>
        <taxon>Kitasatosporales</taxon>
        <taxon>Streptomycetaceae</taxon>
        <taxon>Streptomyces</taxon>
    </lineage>
</organism>
<reference evidence="3" key="1">
    <citation type="journal article" date="2019" name="Int. J. Syst. Evol. Microbiol.">
        <title>The Global Catalogue of Microorganisms (GCM) 10K type strain sequencing project: providing services to taxonomists for standard genome sequencing and annotation.</title>
        <authorList>
            <consortium name="The Broad Institute Genomics Platform"/>
            <consortium name="The Broad Institute Genome Sequencing Center for Infectious Disease"/>
            <person name="Wu L."/>
            <person name="Ma J."/>
        </authorList>
    </citation>
    <scope>NUCLEOTIDE SEQUENCE [LARGE SCALE GENOMIC DNA]</scope>
    <source>
        <strain evidence="3">JCM 4350</strain>
    </source>
</reference>
<protein>
    <recommendedName>
        <fullName evidence="1">YspA cpYpsA-related SLOG domain-containing protein</fullName>
    </recommendedName>
</protein>
<gene>
    <name evidence="2" type="ORF">GCM10010253_42740</name>
</gene>
<feature type="domain" description="YspA cpYpsA-related SLOG" evidence="1">
    <location>
        <begin position="5"/>
        <end position="73"/>
    </location>
</feature>
<evidence type="ECO:0000313" key="3">
    <source>
        <dbReference type="Proteomes" id="UP000659767"/>
    </source>
</evidence>
<evidence type="ECO:0000313" key="2">
    <source>
        <dbReference type="EMBL" id="GGS63339.1"/>
    </source>
</evidence>
<evidence type="ECO:0000259" key="1">
    <source>
        <dbReference type="Pfam" id="PF10686"/>
    </source>
</evidence>
<dbReference type="EMBL" id="BMSZ01000012">
    <property type="protein sequence ID" value="GGS63339.1"/>
    <property type="molecule type" value="Genomic_DNA"/>
</dbReference>
<sequence length="123" mass="13274">MNPYRVLVTGSRDWDNPQTIWTALADTVRPIPHDRNITIVHGDCPRGADAIANDWARKYGTTIERHPANWGTHGRGAGPCRNAHMVDLGADVCLAFIKNGSRGATGCADLAEAAGIPTTRWTA</sequence>
<dbReference type="Pfam" id="PF10686">
    <property type="entry name" value="YAcAr"/>
    <property type="match status" value="1"/>
</dbReference>
<dbReference type="InterPro" id="IPR019627">
    <property type="entry name" value="YAcAr"/>
</dbReference>